<dbReference type="PROSITE" id="PS00478">
    <property type="entry name" value="LIM_DOMAIN_1"/>
    <property type="match status" value="1"/>
</dbReference>
<evidence type="ECO:0000256" key="7">
    <source>
        <dbReference type="PROSITE-ProRule" id="PRU00125"/>
    </source>
</evidence>
<dbReference type="AlphaFoldDB" id="A0A0D6ELT7"/>
<keyword evidence="3" id="KW-0677">Repeat</keyword>
<evidence type="ECO:0000256" key="3">
    <source>
        <dbReference type="ARBA" id="ARBA00022737"/>
    </source>
</evidence>
<dbReference type="PANTHER" id="PTHR24215">
    <property type="entry name" value="RHO-GTPASE-ACTIVATING PROTEIN LRG1"/>
    <property type="match status" value="1"/>
</dbReference>
<keyword evidence="6" id="KW-0539">Nucleus</keyword>
<keyword evidence="2 7" id="KW-0479">Metal-binding</keyword>
<proteinExistence type="predicted"/>
<evidence type="ECO:0000313" key="10">
    <source>
        <dbReference type="EMBL" id="CEQ40876.1"/>
    </source>
</evidence>
<evidence type="ECO:0000256" key="1">
    <source>
        <dbReference type="ARBA" id="ARBA00004123"/>
    </source>
</evidence>
<dbReference type="GO" id="GO:0030036">
    <property type="term" value="P:actin cytoskeleton organization"/>
    <property type="evidence" value="ECO:0007669"/>
    <property type="project" value="TreeGrafter"/>
</dbReference>
<evidence type="ECO:0000256" key="4">
    <source>
        <dbReference type="ARBA" id="ARBA00022833"/>
    </source>
</evidence>
<dbReference type="Proteomes" id="UP000243876">
    <property type="component" value="Unassembled WGS sequence"/>
</dbReference>
<dbReference type="PROSITE" id="PS50023">
    <property type="entry name" value="LIM_DOMAIN_2"/>
    <property type="match status" value="1"/>
</dbReference>
<dbReference type="GO" id="GO:0030695">
    <property type="term" value="F:GTPase regulator activity"/>
    <property type="evidence" value="ECO:0007669"/>
    <property type="project" value="UniProtKB-ARBA"/>
</dbReference>
<evidence type="ECO:0000313" key="11">
    <source>
        <dbReference type="Proteomes" id="UP000243876"/>
    </source>
</evidence>
<dbReference type="Gene3D" id="2.10.110.10">
    <property type="entry name" value="Cysteine Rich Protein"/>
    <property type="match status" value="1"/>
</dbReference>
<evidence type="ECO:0000256" key="5">
    <source>
        <dbReference type="ARBA" id="ARBA00023038"/>
    </source>
</evidence>
<evidence type="ECO:0000256" key="2">
    <source>
        <dbReference type="ARBA" id="ARBA00022723"/>
    </source>
</evidence>
<dbReference type="GO" id="GO:0005634">
    <property type="term" value="C:nucleus"/>
    <property type="evidence" value="ECO:0007669"/>
    <property type="project" value="UniProtKB-SubCell"/>
</dbReference>
<evidence type="ECO:0000256" key="8">
    <source>
        <dbReference type="SAM" id="MobiDB-lite"/>
    </source>
</evidence>
<dbReference type="Pfam" id="PF00412">
    <property type="entry name" value="LIM"/>
    <property type="match status" value="1"/>
</dbReference>
<accession>A0A0D6ELT7</accession>
<dbReference type="GO" id="GO:0005737">
    <property type="term" value="C:cytoplasm"/>
    <property type="evidence" value="ECO:0007669"/>
    <property type="project" value="TreeGrafter"/>
</dbReference>
<feature type="region of interest" description="Disordered" evidence="8">
    <location>
        <begin position="87"/>
        <end position="125"/>
    </location>
</feature>
<dbReference type="InterPro" id="IPR001781">
    <property type="entry name" value="Znf_LIM"/>
</dbReference>
<dbReference type="FunFam" id="2.10.110.10:FF:000001">
    <property type="entry name" value="Cysteine and glycine-rich protein 1"/>
    <property type="match status" value="1"/>
</dbReference>
<dbReference type="PANTHER" id="PTHR24215:SF35">
    <property type="entry name" value="MUSCLE LIM PROTEIN MLP84B"/>
    <property type="match status" value="1"/>
</dbReference>
<dbReference type="SUPFAM" id="SSF57716">
    <property type="entry name" value="Glucocorticoid receptor-like (DNA-binding domain)"/>
    <property type="match status" value="2"/>
</dbReference>
<dbReference type="GO" id="GO:0046872">
    <property type="term" value="F:metal ion binding"/>
    <property type="evidence" value="ECO:0007669"/>
    <property type="project" value="UniProtKB-KW"/>
</dbReference>
<evidence type="ECO:0000256" key="6">
    <source>
        <dbReference type="ARBA" id="ARBA00023242"/>
    </source>
</evidence>
<keyword evidence="4 7" id="KW-0862">Zinc</keyword>
<protein>
    <submittedName>
        <fullName evidence="10">SPOSA6832_02543-mRNA-1:cds</fullName>
    </submittedName>
</protein>
<feature type="domain" description="LIM zinc-binding" evidence="9">
    <location>
        <begin position="9"/>
        <end position="70"/>
    </location>
</feature>
<dbReference type="SMART" id="SM00132">
    <property type="entry name" value="LIM"/>
    <property type="match status" value="1"/>
</dbReference>
<comment type="subcellular location">
    <subcellularLocation>
        <location evidence="1">Nucleus</location>
    </subcellularLocation>
</comment>
<keyword evidence="11" id="KW-1185">Reference proteome</keyword>
<dbReference type="CDD" id="cd09326">
    <property type="entry name" value="LIM_CRP_like"/>
    <property type="match status" value="1"/>
</dbReference>
<sequence>MPPVFGGALKCPTCGKSVYFAEQVLGPGGVAYHKLCLKCVACGKILEPRLLGDHDGEAYCKACHGKYFGTKGYAAGGALVGEYVSRASASPTRPTTTGSTPASPARAPSFSAASGDLLTPSPRPASPLLSPRVSFSLSSFSASAIPSRVPATPERAEMNSTTGV</sequence>
<organism evidence="10 11">
    <name type="scientific">Sporidiobolus salmonicolor</name>
    <name type="common">Yeast-like fungus</name>
    <name type="synonym">Sporobolomyces salmonicolor</name>
    <dbReference type="NCBI Taxonomy" id="5005"/>
    <lineage>
        <taxon>Eukaryota</taxon>
        <taxon>Fungi</taxon>
        <taxon>Dikarya</taxon>
        <taxon>Basidiomycota</taxon>
        <taxon>Pucciniomycotina</taxon>
        <taxon>Microbotryomycetes</taxon>
        <taxon>Sporidiobolales</taxon>
        <taxon>Sporidiobolaceae</taxon>
        <taxon>Sporobolomyces</taxon>
    </lineage>
</organism>
<keyword evidence="5 7" id="KW-0440">LIM domain</keyword>
<dbReference type="EMBL" id="CENE01000009">
    <property type="protein sequence ID" value="CEQ40876.1"/>
    <property type="molecule type" value="Genomic_DNA"/>
</dbReference>
<dbReference type="OrthoDB" id="8062037at2759"/>
<evidence type="ECO:0000259" key="9">
    <source>
        <dbReference type="PROSITE" id="PS50023"/>
    </source>
</evidence>
<name>A0A0D6ELT7_SPOSA</name>
<feature type="region of interest" description="Disordered" evidence="8">
    <location>
        <begin position="142"/>
        <end position="164"/>
    </location>
</feature>
<reference evidence="11" key="1">
    <citation type="submission" date="2015-02" db="EMBL/GenBank/DDBJ databases">
        <authorList>
            <person name="Gon?alves P."/>
        </authorList>
    </citation>
    <scope>NUCLEOTIDE SEQUENCE [LARGE SCALE GENOMIC DNA]</scope>
</reference>
<gene>
    <name evidence="10" type="primary">SPOSA6832_02543</name>
</gene>